<reference evidence="3 6" key="2">
    <citation type="submission" date="2019-07" db="EMBL/GenBank/DDBJ databases">
        <title>Whole genome shotgun sequence of Halomonas cupida NBRC 102219.</title>
        <authorList>
            <person name="Hosoyama A."/>
            <person name="Uohara A."/>
            <person name="Ohji S."/>
            <person name="Ichikawa N."/>
        </authorList>
    </citation>
    <scope>NUCLEOTIDE SEQUENCE [LARGE SCALE GENOMIC DNA]</scope>
    <source>
        <strain evidence="3 6">NBRC 102219</strain>
    </source>
</reference>
<evidence type="ECO:0000313" key="5">
    <source>
        <dbReference type="Proteomes" id="UP000184123"/>
    </source>
</evidence>
<name>A0A1M7I3K8_9GAMM</name>
<feature type="domain" description="HTH cro/C1-type" evidence="2">
    <location>
        <begin position="18"/>
        <end position="62"/>
    </location>
</feature>
<dbReference type="OrthoDB" id="8902678at2"/>
<dbReference type="CDD" id="cd00093">
    <property type="entry name" value="HTH_XRE"/>
    <property type="match status" value="1"/>
</dbReference>
<proteinExistence type="predicted"/>
<dbReference type="PROSITE" id="PS50943">
    <property type="entry name" value="HTH_CROC1"/>
    <property type="match status" value="1"/>
</dbReference>
<keyword evidence="6" id="KW-1185">Reference proteome</keyword>
<evidence type="ECO:0000259" key="2">
    <source>
        <dbReference type="PROSITE" id="PS50943"/>
    </source>
</evidence>
<dbReference type="EMBL" id="BJXU01000071">
    <property type="protein sequence ID" value="GEN24004.1"/>
    <property type="molecule type" value="Genomic_DNA"/>
</dbReference>
<dbReference type="RefSeq" id="WP_073435804.1">
    <property type="nucleotide sequence ID" value="NZ_BJXU01000071.1"/>
</dbReference>
<accession>A0A1M7I3K8</accession>
<dbReference type="STRING" id="44933.SAMN05660971_02790"/>
<protein>
    <submittedName>
        <fullName evidence="4">Helix-turn-helix domain-containing protein</fullName>
    </submittedName>
    <submittedName>
        <fullName evidence="3">Transcriptional regulator</fullName>
    </submittedName>
</protein>
<dbReference type="Gene3D" id="1.10.260.40">
    <property type="entry name" value="lambda repressor-like DNA-binding domains"/>
    <property type="match status" value="1"/>
</dbReference>
<evidence type="ECO:0000256" key="1">
    <source>
        <dbReference type="SAM" id="MobiDB-lite"/>
    </source>
</evidence>
<evidence type="ECO:0000313" key="3">
    <source>
        <dbReference type="EMBL" id="GEN24004.1"/>
    </source>
</evidence>
<dbReference type="Proteomes" id="UP000321726">
    <property type="component" value="Unassembled WGS sequence"/>
</dbReference>
<feature type="compositionally biased region" description="Polar residues" evidence="1">
    <location>
        <begin position="86"/>
        <end position="96"/>
    </location>
</feature>
<dbReference type="InterPro" id="IPR010982">
    <property type="entry name" value="Lambda_DNA-bd_dom_sf"/>
</dbReference>
<dbReference type="GO" id="GO:0003677">
    <property type="term" value="F:DNA binding"/>
    <property type="evidence" value="ECO:0007669"/>
    <property type="project" value="InterPro"/>
</dbReference>
<gene>
    <name evidence="3" type="ORF">HCU01_19530</name>
    <name evidence="4" type="ORF">SAMN05660971_02790</name>
</gene>
<organism evidence="4 5">
    <name type="scientific">Halomonas cupida</name>
    <dbReference type="NCBI Taxonomy" id="44933"/>
    <lineage>
        <taxon>Bacteria</taxon>
        <taxon>Pseudomonadati</taxon>
        <taxon>Pseudomonadota</taxon>
        <taxon>Gammaproteobacteria</taxon>
        <taxon>Oceanospirillales</taxon>
        <taxon>Halomonadaceae</taxon>
        <taxon>Halomonas</taxon>
    </lineage>
</organism>
<feature type="region of interest" description="Disordered" evidence="1">
    <location>
        <begin position="83"/>
        <end position="102"/>
    </location>
</feature>
<evidence type="ECO:0000313" key="6">
    <source>
        <dbReference type="Proteomes" id="UP000321726"/>
    </source>
</evidence>
<dbReference type="InterPro" id="IPR001387">
    <property type="entry name" value="Cro/C1-type_HTH"/>
</dbReference>
<dbReference type="SMART" id="SM00530">
    <property type="entry name" value="HTH_XRE"/>
    <property type="match status" value="1"/>
</dbReference>
<dbReference type="AlphaFoldDB" id="A0A1M7I3K8"/>
<sequence length="275" mass="31728">MDDDLAANLRYLCTFYRSIADVCRRLQINRAQFNRYLSGRYRPSGNTMRRICKFFGVEVHEILLPHASFVELVANRPRDRVHNVEQENSASPQNFSLPRGIRQRGRDGLSRYLGRYHEYYMSMSRPGKVLCTLVSIQQQGKDVVYERAERMPLPSSSLPHQNRYRGIALFLSSRLFLVDYESINQHEITETVLYPSFRSRVTRLTGIKLGVADSCDRTPCCARVVYERIGSGTSLRECLARCGLYDPDDPSLDPTIVTAIGNDVSEDEWHFRARY</sequence>
<reference evidence="4 5" key="1">
    <citation type="submission" date="2016-11" db="EMBL/GenBank/DDBJ databases">
        <authorList>
            <person name="Jaros S."/>
            <person name="Januszkiewicz K."/>
            <person name="Wedrychowicz H."/>
        </authorList>
    </citation>
    <scope>NUCLEOTIDE SEQUENCE [LARGE SCALE GENOMIC DNA]</scope>
    <source>
        <strain evidence="4 5">DSM 4740</strain>
    </source>
</reference>
<dbReference type="Proteomes" id="UP000184123">
    <property type="component" value="Unassembled WGS sequence"/>
</dbReference>
<dbReference type="Pfam" id="PF13443">
    <property type="entry name" value="HTH_26"/>
    <property type="match status" value="1"/>
</dbReference>
<dbReference type="EMBL" id="FRCA01000007">
    <property type="protein sequence ID" value="SHM35143.1"/>
    <property type="molecule type" value="Genomic_DNA"/>
</dbReference>
<evidence type="ECO:0000313" key="4">
    <source>
        <dbReference type="EMBL" id="SHM35143.1"/>
    </source>
</evidence>
<dbReference type="SUPFAM" id="SSF47413">
    <property type="entry name" value="lambda repressor-like DNA-binding domains"/>
    <property type="match status" value="1"/>
</dbReference>